<accession>A0A7X0D6I7</accession>
<dbReference type="Pfam" id="PF19054">
    <property type="entry name" value="DUF5753"/>
    <property type="match status" value="1"/>
</dbReference>
<evidence type="ECO:0000259" key="1">
    <source>
        <dbReference type="PROSITE" id="PS50943"/>
    </source>
</evidence>
<name>A0A7X0D6I7_9ACTN</name>
<dbReference type="CDD" id="cd00093">
    <property type="entry name" value="HTH_XRE"/>
    <property type="match status" value="1"/>
</dbReference>
<keyword evidence="3" id="KW-1185">Reference proteome</keyword>
<evidence type="ECO:0000313" key="3">
    <source>
        <dbReference type="Proteomes" id="UP000546642"/>
    </source>
</evidence>
<dbReference type="Proteomes" id="UP000546642">
    <property type="component" value="Unassembled WGS sequence"/>
</dbReference>
<dbReference type="EMBL" id="JACHDS010000001">
    <property type="protein sequence ID" value="MBB6173582.1"/>
    <property type="molecule type" value="Genomic_DNA"/>
</dbReference>
<gene>
    <name evidence="2" type="ORF">HNR23_003642</name>
</gene>
<dbReference type="SMART" id="SM00530">
    <property type="entry name" value="HTH_XRE"/>
    <property type="match status" value="1"/>
</dbReference>
<feature type="domain" description="HTH cro/C1-type" evidence="1">
    <location>
        <begin position="16"/>
        <end position="71"/>
    </location>
</feature>
<organism evidence="2 3">
    <name type="scientific">Nocardiopsis mwathae</name>
    <dbReference type="NCBI Taxonomy" id="1472723"/>
    <lineage>
        <taxon>Bacteria</taxon>
        <taxon>Bacillati</taxon>
        <taxon>Actinomycetota</taxon>
        <taxon>Actinomycetes</taxon>
        <taxon>Streptosporangiales</taxon>
        <taxon>Nocardiopsidaceae</taxon>
        <taxon>Nocardiopsis</taxon>
    </lineage>
</organism>
<protein>
    <submittedName>
        <fullName evidence="2">Transcriptional regulator with XRE-family HTH domain</fullName>
    </submittedName>
</protein>
<reference evidence="2 3" key="1">
    <citation type="submission" date="2020-08" db="EMBL/GenBank/DDBJ databases">
        <title>Sequencing the genomes of 1000 actinobacteria strains.</title>
        <authorList>
            <person name="Klenk H.-P."/>
        </authorList>
    </citation>
    <scope>NUCLEOTIDE SEQUENCE [LARGE SCALE GENOMIC DNA]</scope>
    <source>
        <strain evidence="2 3">DSM 46659</strain>
    </source>
</reference>
<dbReference type="Gene3D" id="1.10.260.40">
    <property type="entry name" value="lambda repressor-like DNA-binding domains"/>
    <property type="match status" value="1"/>
</dbReference>
<sequence length="278" mass="31687">MANEIPVRRRHLITRLKQLRLSSGLTQDDVSGAMGWDRGKIHRLEQGRFKRINAADVVALCGLYKASDEEKDALAEIAKQSRKSSWWYRYSDVFAGPFIGLEAEALTIEGFNNSLVPGLFQVPEYIQALIEPALDVTVPRDEVQTRIDVRLQRQRSVLDRKNPPHIWLILDESVLRRQVGGVEVMRTQVRHLREMTERPTIDIQVLPFSAGAHAASGFQFTTLGFEGSDRVVYIETDRDGLYLEEPEQIRRYTLVFDRLQATAMSVEDSARFMDAVVS</sequence>
<proteinExistence type="predicted"/>
<dbReference type="InterPro" id="IPR043917">
    <property type="entry name" value="DUF5753"/>
</dbReference>
<dbReference type="AlphaFoldDB" id="A0A7X0D6I7"/>
<dbReference type="PROSITE" id="PS50943">
    <property type="entry name" value="HTH_CROC1"/>
    <property type="match status" value="1"/>
</dbReference>
<dbReference type="Pfam" id="PF13560">
    <property type="entry name" value="HTH_31"/>
    <property type="match status" value="1"/>
</dbReference>
<dbReference type="InterPro" id="IPR010982">
    <property type="entry name" value="Lambda_DNA-bd_dom_sf"/>
</dbReference>
<evidence type="ECO:0000313" key="2">
    <source>
        <dbReference type="EMBL" id="MBB6173582.1"/>
    </source>
</evidence>
<dbReference type="GO" id="GO:0003677">
    <property type="term" value="F:DNA binding"/>
    <property type="evidence" value="ECO:0007669"/>
    <property type="project" value="InterPro"/>
</dbReference>
<dbReference type="RefSeq" id="WP_184077065.1">
    <property type="nucleotide sequence ID" value="NZ_JACHDS010000001.1"/>
</dbReference>
<dbReference type="InterPro" id="IPR001387">
    <property type="entry name" value="Cro/C1-type_HTH"/>
</dbReference>
<comment type="caution">
    <text evidence="2">The sequence shown here is derived from an EMBL/GenBank/DDBJ whole genome shotgun (WGS) entry which is preliminary data.</text>
</comment>
<dbReference type="SUPFAM" id="SSF47413">
    <property type="entry name" value="lambda repressor-like DNA-binding domains"/>
    <property type="match status" value="1"/>
</dbReference>